<evidence type="ECO:0000256" key="1">
    <source>
        <dbReference type="SAM" id="Phobius"/>
    </source>
</evidence>
<accession>A0AAD4R707</accession>
<evidence type="ECO:0000313" key="3">
    <source>
        <dbReference type="Proteomes" id="UP001201812"/>
    </source>
</evidence>
<sequence>MARLRLFEIILALIIYPIYLLLSIIAYFKDKSSQESLKHEGFDLQQNVRFIIAGSTISKDGKAWQVVIEVRKSVLQSSIRLLLIDPNGEQLILCLKANNCKTSSKSNCTFVRIGHSFVERRETFRRWRIRIQGVAKINWSHIFDAKLWS</sequence>
<feature type="transmembrane region" description="Helical" evidence="1">
    <location>
        <begin position="6"/>
        <end position="28"/>
    </location>
</feature>
<keyword evidence="3" id="KW-1185">Reference proteome</keyword>
<organism evidence="2 3">
    <name type="scientific">Ditylenchus destructor</name>
    <dbReference type="NCBI Taxonomy" id="166010"/>
    <lineage>
        <taxon>Eukaryota</taxon>
        <taxon>Metazoa</taxon>
        <taxon>Ecdysozoa</taxon>
        <taxon>Nematoda</taxon>
        <taxon>Chromadorea</taxon>
        <taxon>Rhabditida</taxon>
        <taxon>Tylenchina</taxon>
        <taxon>Tylenchomorpha</taxon>
        <taxon>Sphaerularioidea</taxon>
        <taxon>Anguinidae</taxon>
        <taxon>Anguininae</taxon>
        <taxon>Ditylenchus</taxon>
    </lineage>
</organism>
<dbReference type="Proteomes" id="UP001201812">
    <property type="component" value="Unassembled WGS sequence"/>
</dbReference>
<keyword evidence="1" id="KW-1133">Transmembrane helix</keyword>
<keyword evidence="1" id="KW-0812">Transmembrane</keyword>
<dbReference type="AlphaFoldDB" id="A0AAD4R707"/>
<protein>
    <submittedName>
        <fullName evidence="2">Uncharacterized protein</fullName>
    </submittedName>
</protein>
<name>A0AAD4R707_9BILA</name>
<gene>
    <name evidence="2" type="ORF">DdX_08430</name>
</gene>
<reference evidence="2" key="1">
    <citation type="submission" date="2022-01" db="EMBL/GenBank/DDBJ databases">
        <title>Genome Sequence Resource for Two Populations of Ditylenchus destructor, the Migratory Endoparasitic Phytonematode.</title>
        <authorList>
            <person name="Zhang H."/>
            <person name="Lin R."/>
            <person name="Xie B."/>
        </authorList>
    </citation>
    <scope>NUCLEOTIDE SEQUENCE</scope>
    <source>
        <strain evidence="2">BazhouSP</strain>
    </source>
</reference>
<keyword evidence="1" id="KW-0472">Membrane</keyword>
<proteinExistence type="predicted"/>
<comment type="caution">
    <text evidence="2">The sequence shown here is derived from an EMBL/GenBank/DDBJ whole genome shotgun (WGS) entry which is preliminary data.</text>
</comment>
<evidence type="ECO:0000313" key="2">
    <source>
        <dbReference type="EMBL" id="KAI1714337.1"/>
    </source>
</evidence>
<dbReference type="EMBL" id="JAKKPZ010000013">
    <property type="protein sequence ID" value="KAI1714337.1"/>
    <property type="molecule type" value="Genomic_DNA"/>
</dbReference>